<sequence length="306" mass="34383">MPMIDSVRLVRGRDGSAAQLHAVGLLHDGDRWLAYGEVKRQGPTFQGVALYATSDFVDWEDLGMALPVGRPGEMTGPDRVIERPRVLRCPATGLYVMYIHVEGSGDYSYAHLGTAVSPVPTGPFVPLQTMRFGTNPSRDIYAFQDRDGTGYILSEDRERGTHIYRLSEDYLSLVEDVVCLKGRDYRYGYESPILVRRGDTYYWFGSHLTGWECNDNMYSTARDLHGPWSPWKPLAPLGSGTYGSQCDAIVPLGGGWNDASVYLYIGDRWRPDALGDSPLVALPLVLEGDRARLLWRRRWDAGERQR</sequence>
<evidence type="ECO:0000313" key="5">
    <source>
        <dbReference type="EMBL" id="MEK0307155.1"/>
    </source>
</evidence>
<keyword evidence="6" id="KW-1185">Reference proteome</keyword>
<organism evidence="5 6">
    <name type="scientific">Bifidobacterium favimelis</name>
    <dbReference type="NCBI Taxonomy" id="3122979"/>
    <lineage>
        <taxon>Bacteria</taxon>
        <taxon>Bacillati</taxon>
        <taxon>Actinomycetota</taxon>
        <taxon>Actinomycetes</taxon>
        <taxon>Bifidobacteriales</taxon>
        <taxon>Bifidobacteriaceae</taxon>
        <taxon>Bifidobacterium</taxon>
    </lineage>
</organism>
<dbReference type="InterPro" id="IPR006710">
    <property type="entry name" value="Glyco_hydro_43"/>
</dbReference>
<dbReference type="Pfam" id="PF04616">
    <property type="entry name" value="Glyco_hydro_43"/>
    <property type="match status" value="1"/>
</dbReference>
<evidence type="ECO:0000313" key="6">
    <source>
        <dbReference type="Proteomes" id="UP001373159"/>
    </source>
</evidence>
<name>A0ABU8ZPG7_9BIFI</name>
<dbReference type="CDD" id="cd18821">
    <property type="entry name" value="GH43_Pc3Gal43A-like"/>
    <property type="match status" value="1"/>
</dbReference>
<accession>A0ABU8ZPG7</accession>
<dbReference type="PANTHER" id="PTHR22925:SF3">
    <property type="entry name" value="GLYCOSYL HYDROLASE FAMILY PROTEIN 43"/>
    <property type="match status" value="1"/>
</dbReference>
<evidence type="ECO:0000256" key="4">
    <source>
        <dbReference type="RuleBase" id="RU361187"/>
    </source>
</evidence>
<dbReference type="RefSeq" id="WP_340469873.1">
    <property type="nucleotide sequence ID" value="NZ_JBANBB010000002.1"/>
</dbReference>
<comment type="similarity">
    <text evidence="1 4">Belongs to the glycosyl hydrolase 43 family.</text>
</comment>
<dbReference type="InterPro" id="IPR023296">
    <property type="entry name" value="Glyco_hydro_beta-prop_sf"/>
</dbReference>
<evidence type="ECO:0000256" key="3">
    <source>
        <dbReference type="ARBA" id="ARBA00023295"/>
    </source>
</evidence>
<dbReference type="SUPFAM" id="SSF75005">
    <property type="entry name" value="Arabinanase/levansucrase/invertase"/>
    <property type="match status" value="1"/>
</dbReference>
<keyword evidence="3 4" id="KW-0326">Glycosidase</keyword>
<protein>
    <submittedName>
        <fullName evidence="5">Family 43 glycosylhydrolase</fullName>
    </submittedName>
</protein>
<comment type="caution">
    <text evidence="5">The sequence shown here is derived from an EMBL/GenBank/DDBJ whole genome shotgun (WGS) entry which is preliminary data.</text>
</comment>
<gene>
    <name evidence="5" type="ORF">V8P97_06745</name>
</gene>
<dbReference type="Gene3D" id="2.115.10.20">
    <property type="entry name" value="Glycosyl hydrolase domain, family 43"/>
    <property type="match status" value="1"/>
</dbReference>
<keyword evidence="2 4" id="KW-0378">Hydrolase</keyword>
<evidence type="ECO:0000256" key="2">
    <source>
        <dbReference type="ARBA" id="ARBA00022801"/>
    </source>
</evidence>
<proteinExistence type="inferred from homology"/>
<dbReference type="EMBL" id="JBANBB010000002">
    <property type="protein sequence ID" value="MEK0307155.1"/>
    <property type="molecule type" value="Genomic_DNA"/>
</dbReference>
<reference evidence="5 6" key="1">
    <citation type="submission" date="2024-02" db="EMBL/GenBank/DDBJ databases">
        <title>Bifidobacterium honeyensis sp. nov., isolated from the comb honey.</title>
        <authorList>
            <person name="Liu W."/>
            <person name="Li Y."/>
        </authorList>
    </citation>
    <scope>NUCLEOTIDE SEQUENCE [LARGE SCALE GENOMIC DNA]</scope>
    <source>
        <strain evidence="5 6">IMAU50988</strain>
    </source>
</reference>
<dbReference type="Proteomes" id="UP001373159">
    <property type="component" value="Unassembled WGS sequence"/>
</dbReference>
<dbReference type="PANTHER" id="PTHR22925">
    <property type="entry name" value="GLYCOSYL HYDROLASE 43 FAMILY MEMBER"/>
    <property type="match status" value="1"/>
</dbReference>
<evidence type="ECO:0000256" key="1">
    <source>
        <dbReference type="ARBA" id="ARBA00009865"/>
    </source>
</evidence>